<dbReference type="GO" id="GO:0003735">
    <property type="term" value="F:structural constituent of ribosome"/>
    <property type="evidence" value="ECO:0007669"/>
    <property type="project" value="InterPro"/>
</dbReference>
<dbReference type="FunFam" id="3.40.50.790:FF:000001">
    <property type="entry name" value="50S ribosomal protein L1"/>
    <property type="match status" value="1"/>
</dbReference>
<evidence type="ECO:0000256" key="7">
    <source>
        <dbReference type="RuleBase" id="RU000659"/>
    </source>
</evidence>
<dbReference type="SUPFAM" id="SSF56808">
    <property type="entry name" value="Ribosomal protein L1"/>
    <property type="match status" value="1"/>
</dbReference>
<evidence type="ECO:0000256" key="1">
    <source>
        <dbReference type="ARBA" id="ARBA00010531"/>
    </source>
</evidence>
<dbReference type="InterPro" id="IPR016095">
    <property type="entry name" value="Ribosomal_uL1_3-a/b-sand"/>
</dbReference>
<protein>
    <recommendedName>
        <fullName evidence="7">Ribosomal protein</fullName>
    </recommendedName>
</protein>
<dbReference type="InterPro" id="IPR028364">
    <property type="entry name" value="Ribosomal_uL1/biogenesis"/>
</dbReference>
<keyword evidence="6 7" id="KW-0687">Ribonucleoprotein</keyword>
<dbReference type="NCBIfam" id="TIGR01169">
    <property type="entry name" value="rplA_bact"/>
    <property type="match status" value="1"/>
</dbReference>
<dbReference type="InterPro" id="IPR023673">
    <property type="entry name" value="Ribosomal_uL1_CS"/>
</dbReference>
<evidence type="ECO:0000256" key="6">
    <source>
        <dbReference type="ARBA" id="ARBA00023274"/>
    </source>
</evidence>
<dbReference type="GO" id="GO:0015934">
    <property type="term" value="C:large ribosomal subunit"/>
    <property type="evidence" value="ECO:0007669"/>
    <property type="project" value="InterPro"/>
</dbReference>
<comment type="subunit">
    <text evidence="2">Part of the 50S ribosomal subunit.</text>
</comment>
<dbReference type="Gene3D" id="3.30.190.20">
    <property type="match status" value="1"/>
</dbReference>
<evidence type="ECO:0000256" key="5">
    <source>
        <dbReference type="ARBA" id="ARBA00022980"/>
    </source>
</evidence>
<dbReference type="PANTHER" id="PTHR36427">
    <property type="entry name" value="54S RIBOSOMAL PROTEIN L1, MITOCHONDRIAL"/>
    <property type="match status" value="1"/>
</dbReference>
<dbReference type="EMBL" id="CASHTH010002711">
    <property type="protein sequence ID" value="CAI8034090.1"/>
    <property type="molecule type" value="Genomic_DNA"/>
</dbReference>
<dbReference type="InterPro" id="IPR002143">
    <property type="entry name" value="Ribosomal_uL1"/>
</dbReference>
<dbReference type="Pfam" id="PF00687">
    <property type="entry name" value="Ribosomal_L1"/>
    <property type="match status" value="1"/>
</dbReference>
<keyword evidence="9" id="KW-1185">Reference proteome</keyword>
<dbReference type="PIRSF" id="PIRSF002155">
    <property type="entry name" value="Ribosomal_L1"/>
    <property type="match status" value="1"/>
</dbReference>
<comment type="similarity">
    <text evidence="1 7">Belongs to the universal ribosomal protein uL1 family.</text>
</comment>
<dbReference type="InterPro" id="IPR005878">
    <property type="entry name" value="Ribosom_uL1_bac-type"/>
</dbReference>
<gene>
    <name evidence="8" type="ORF">GBAR_LOCUS19233</name>
</gene>
<proteinExistence type="inferred from homology"/>
<evidence type="ECO:0000256" key="4">
    <source>
        <dbReference type="ARBA" id="ARBA00022884"/>
    </source>
</evidence>
<accession>A0AA35X129</accession>
<sequence>MAKKGKRYNGINEHVDRLQLYTIDEAVSLVKKTGSAKFDETVDLASRLGIDARQADQNIRGIVALPHGTGKSVRVVVFAQGDLARQAEEAGADFVGTDDLVDKIVDGWLDFDATIATPDLMRNIMPKLGRVLGPRGLMPNAKAGTVTTDVAETIRDIKAGQIEYRAERSSGIVHVPIGKVSFEEESIKQNLNVVMSALVAARPSVVKGRYIRSVAISATMGAGIRIDPQQFA</sequence>
<dbReference type="Gene3D" id="3.40.50.790">
    <property type="match status" value="1"/>
</dbReference>
<name>A0AA35X129_GEOBA</name>
<evidence type="ECO:0000313" key="9">
    <source>
        <dbReference type="Proteomes" id="UP001174909"/>
    </source>
</evidence>
<dbReference type="GO" id="GO:0006412">
    <property type="term" value="P:translation"/>
    <property type="evidence" value="ECO:0007669"/>
    <property type="project" value="InterPro"/>
</dbReference>
<keyword evidence="4" id="KW-0694">RNA-binding</keyword>
<dbReference type="CDD" id="cd00403">
    <property type="entry name" value="Ribosomal_L1"/>
    <property type="match status" value="1"/>
</dbReference>
<keyword evidence="5 7" id="KW-0689">Ribosomal protein</keyword>
<evidence type="ECO:0000313" key="8">
    <source>
        <dbReference type="EMBL" id="CAI8034090.1"/>
    </source>
</evidence>
<evidence type="ECO:0000256" key="3">
    <source>
        <dbReference type="ARBA" id="ARBA00022730"/>
    </source>
</evidence>
<reference evidence="8" key="1">
    <citation type="submission" date="2023-03" db="EMBL/GenBank/DDBJ databases">
        <authorList>
            <person name="Steffen K."/>
            <person name="Cardenas P."/>
        </authorList>
    </citation>
    <scope>NUCLEOTIDE SEQUENCE</scope>
</reference>
<dbReference type="InterPro" id="IPR023674">
    <property type="entry name" value="Ribosomal_uL1-like"/>
</dbReference>
<dbReference type="PANTHER" id="PTHR36427:SF3">
    <property type="entry name" value="LARGE RIBOSOMAL SUBUNIT PROTEIN UL1M"/>
    <property type="match status" value="1"/>
</dbReference>
<dbReference type="Proteomes" id="UP001174909">
    <property type="component" value="Unassembled WGS sequence"/>
</dbReference>
<keyword evidence="3" id="KW-0699">rRNA-binding</keyword>
<organism evidence="8 9">
    <name type="scientific">Geodia barretti</name>
    <name type="common">Barrett's horny sponge</name>
    <dbReference type="NCBI Taxonomy" id="519541"/>
    <lineage>
        <taxon>Eukaryota</taxon>
        <taxon>Metazoa</taxon>
        <taxon>Porifera</taxon>
        <taxon>Demospongiae</taxon>
        <taxon>Heteroscleromorpha</taxon>
        <taxon>Tetractinellida</taxon>
        <taxon>Astrophorina</taxon>
        <taxon>Geodiidae</taxon>
        <taxon>Geodia</taxon>
    </lineage>
</organism>
<comment type="caution">
    <text evidence="8">The sequence shown here is derived from an EMBL/GenBank/DDBJ whole genome shotgun (WGS) entry which is preliminary data.</text>
</comment>
<dbReference type="HAMAP" id="MF_01318_B">
    <property type="entry name" value="Ribosomal_uL1_B"/>
    <property type="match status" value="1"/>
</dbReference>
<dbReference type="PROSITE" id="PS01199">
    <property type="entry name" value="RIBOSOMAL_L1"/>
    <property type="match status" value="1"/>
</dbReference>
<dbReference type="AlphaFoldDB" id="A0AA35X129"/>
<dbReference type="GO" id="GO:0019843">
    <property type="term" value="F:rRNA binding"/>
    <property type="evidence" value="ECO:0007669"/>
    <property type="project" value="UniProtKB-KW"/>
</dbReference>
<evidence type="ECO:0000256" key="2">
    <source>
        <dbReference type="ARBA" id="ARBA00011838"/>
    </source>
</evidence>